<dbReference type="EMBL" id="JACEIK010001367">
    <property type="protein sequence ID" value="MCD7468741.1"/>
    <property type="molecule type" value="Genomic_DNA"/>
</dbReference>
<dbReference type="InterPro" id="IPR029047">
    <property type="entry name" value="HSP70_peptide-bd_sf"/>
</dbReference>
<evidence type="ECO:0000256" key="1">
    <source>
        <dbReference type="ARBA" id="ARBA00022741"/>
    </source>
</evidence>
<name>A0ABS8TCM3_DATST</name>
<accession>A0ABS8TCM3</accession>
<dbReference type="InterPro" id="IPR043129">
    <property type="entry name" value="ATPase_NBD"/>
</dbReference>
<dbReference type="SUPFAM" id="SSF100920">
    <property type="entry name" value="Heat shock protein 70kD (HSP70), peptide-binding domain"/>
    <property type="match status" value="1"/>
</dbReference>
<evidence type="ECO:0000313" key="6">
    <source>
        <dbReference type="Proteomes" id="UP000823775"/>
    </source>
</evidence>
<reference evidence="5 6" key="1">
    <citation type="journal article" date="2021" name="BMC Genomics">
        <title>Datura genome reveals duplications of psychoactive alkaloid biosynthetic genes and high mutation rate following tissue culture.</title>
        <authorList>
            <person name="Rajewski A."/>
            <person name="Carter-House D."/>
            <person name="Stajich J."/>
            <person name="Litt A."/>
        </authorList>
    </citation>
    <scope>NUCLEOTIDE SEQUENCE [LARGE SCALE GENOMIC DNA]</scope>
    <source>
        <strain evidence="5">AR-01</strain>
    </source>
</reference>
<evidence type="ECO:0000256" key="4">
    <source>
        <dbReference type="SAM" id="MobiDB-lite"/>
    </source>
</evidence>
<dbReference type="PRINTS" id="PR00301">
    <property type="entry name" value="HEATSHOCK70"/>
</dbReference>
<dbReference type="PROSITE" id="PS00329">
    <property type="entry name" value="HSP70_2"/>
    <property type="match status" value="1"/>
</dbReference>
<dbReference type="Proteomes" id="UP000823775">
    <property type="component" value="Unassembled WGS sequence"/>
</dbReference>
<proteinExistence type="inferred from homology"/>
<evidence type="ECO:0000256" key="2">
    <source>
        <dbReference type="ARBA" id="ARBA00022840"/>
    </source>
</evidence>
<feature type="non-terminal residue" evidence="5">
    <location>
        <position position="1"/>
    </location>
</feature>
<keyword evidence="6" id="KW-1185">Reference proteome</keyword>
<keyword evidence="5" id="KW-0346">Stress response</keyword>
<gene>
    <name evidence="5" type="primary">HSP70_1</name>
    <name evidence="5" type="ORF">HAX54_007169</name>
</gene>
<dbReference type="Gene3D" id="2.60.34.10">
    <property type="entry name" value="Substrate Binding Domain Of DNAk, Chain A, domain 1"/>
    <property type="match status" value="1"/>
</dbReference>
<dbReference type="Gene3D" id="1.20.1270.10">
    <property type="match status" value="1"/>
</dbReference>
<dbReference type="Gene3D" id="3.30.420.40">
    <property type="match status" value="2"/>
</dbReference>
<dbReference type="SUPFAM" id="SSF53067">
    <property type="entry name" value="Actin-like ATPase domain"/>
    <property type="match status" value="2"/>
</dbReference>
<dbReference type="Gene3D" id="3.90.640.10">
    <property type="entry name" value="Actin, Chain A, domain 4"/>
    <property type="match status" value="1"/>
</dbReference>
<dbReference type="SUPFAM" id="SSF100934">
    <property type="entry name" value="Heat shock protein 70kD (HSP70), C-terminal subdomain"/>
    <property type="match status" value="1"/>
</dbReference>
<keyword evidence="2 3" id="KW-0067">ATP-binding</keyword>
<sequence>VFSGPGEKPMIEVSYKGEKKQFSAEEISSMVLVKMKETAESFLGFKVKNAVVTVPAYFNDSQRQATKDAGAISGMNVLRIINEPTAAAIAYGLDKKASRRGEQHVLVFDLGGGTFDVSILTIEEGIFEVKATAGDTHLGGEDFDNRLVNHFVTEFRRKHKKDLSGNARALRRLRTACERAKRTLSSTTQTTIEVDSLFEGIDFYATITRARFEELCMDLFMKCMEPVEKCLRDAKIDKSQIHEVVLVGGSTRIPKVQQLLQDFFNGKELCKSINPDEAVAYGAAVQAAILTGEGDEKVQDLLLLDVTPLSLGLETAGGVMTTLIPRNTTIPTKKEQIFSTYSDNQPGVLIQVYEGERARTRDNNLLGKFELSGIPPAPRGVPQINVTFDIDANGILNVTAEDKTAGVKNKITITNDKGRLSKDEIDRMVSDAERYKAEDEMVKKKVEAKNGLENYAYNMRNTVKDEKIASKLSAEDKEMIEKNVQETIEWLDRNQLAEVDELEDKLKELEGICNPIIARMYQGGAESGGVPMDDDQMPGGGSSSGTGAGPKIEEVD</sequence>
<dbReference type="NCBIfam" id="NF001413">
    <property type="entry name" value="PRK00290.1"/>
    <property type="match status" value="1"/>
</dbReference>
<keyword evidence="1 3" id="KW-0547">Nucleotide-binding</keyword>
<dbReference type="Gene3D" id="3.30.30.30">
    <property type="match status" value="1"/>
</dbReference>
<comment type="similarity">
    <text evidence="3">Belongs to the heat shock protein 70 family.</text>
</comment>
<comment type="caution">
    <text evidence="5">The sequence shown here is derived from an EMBL/GenBank/DDBJ whole genome shotgun (WGS) entry which is preliminary data.</text>
</comment>
<dbReference type="PANTHER" id="PTHR19375">
    <property type="entry name" value="HEAT SHOCK PROTEIN 70KDA"/>
    <property type="match status" value="1"/>
</dbReference>
<evidence type="ECO:0000313" key="5">
    <source>
        <dbReference type="EMBL" id="MCD7468741.1"/>
    </source>
</evidence>
<dbReference type="InterPro" id="IPR013126">
    <property type="entry name" value="Hsp_70_fam"/>
</dbReference>
<feature type="compositionally biased region" description="Gly residues" evidence="4">
    <location>
        <begin position="538"/>
        <end position="548"/>
    </location>
</feature>
<dbReference type="InterPro" id="IPR018181">
    <property type="entry name" value="Heat_shock_70_CS"/>
</dbReference>
<organism evidence="5 6">
    <name type="scientific">Datura stramonium</name>
    <name type="common">Jimsonweed</name>
    <name type="synonym">Common thornapple</name>
    <dbReference type="NCBI Taxonomy" id="4076"/>
    <lineage>
        <taxon>Eukaryota</taxon>
        <taxon>Viridiplantae</taxon>
        <taxon>Streptophyta</taxon>
        <taxon>Embryophyta</taxon>
        <taxon>Tracheophyta</taxon>
        <taxon>Spermatophyta</taxon>
        <taxon>Magnoliopsida</taxon>
        <taxon>eudicotyledons</taxon>
        <taxon>Gunneridae</taxon>
        <taxon>Pentapetalae</taxon>
        <taxon>asterids</taxon>
        <taxon>lamiids</taxon>
        <taxon>Solanales</taxon>
        <taxon>Solanaceae</taxon>
        <taxon>Solanoideae</taxon>
        <taxon>Datureae</taxon>
        <taxon>Datura</taxon>
    </lineage>
</organism>
<dbReference type="InterPro" id="IPR029048">
    <property type="entry name" value="HSP70_C_sf"/>
</dbReference>
<evidence type="ECO:0000256" key="3">
    <source>
        <dbReference type="RuleBase" id="RU003322"/>
    </source>
</evidence>
<protein>
    <submittedName>
        <fullName evidence="5">70-kilodalton heat shock protein</fullName>
    </submittedName>
</protein>
<feature type="region of interest" description="Disordered" evidence="4">
    <location>
        <begin position="523"/>
        <end position="556"/>
    </location>
</feature>
<dbReference type="Pfam" id="PF00012">
    <property type="entry name" value="HSP70"/>
    <property type="match status" value="1"/>
</dbReference>
<dbReference type="PROSITE" id="PS01036">
    <property type="entry name" value="HSP70_3"/>
    <property type="match status" value="1"/>
</dbReference>